<feature type="coiled-coil region" evidence="1">
    <location>
        <begin position="137"/>
        <end position="206"/>
    </location>
</feature>
<evidence type="ECO:0000313" key="4">
    <source>
        <dbReference type="Proteomes" id="UP001590950"/>
    </source>
</evidence>
<proteinExistence type="predicted"/>
<evidence type="ECO:0000256" key="1">
    <source>
        <dbReference type="SAM" id="Coils"/>
    </source>
</evidence>
<reference evidence="3 4" key="1">
    <citation type="submission" date="2024-09" db="EMBL/GenBank/DDBJ databases">
        <title>Rethinking Asexuality: The Enigmatic Case of Functional Sexual Genes in Lepraria (Stereocaulaceae).</title>
        <authorList>
            <person name="Doellman M."/>
            <person name="Sun Y."/>
            <person name="Barcenas-Pena A."/>
            <person name="Lumbsch H.T."/>
            <person name="Grewe F."/>
        </authorList>
    </citation>
    <scope>NUCLEOTIDE SEQUENCE [LARGE SCALE GENOMIC DNA]</scope>
    <source>
        <strain evidence="3 4">Mercado 3170</strain>
    </source>
</reference>
<keyword evidence="1" id="KW-0175">Coiled coil</keyword>
<name>A0ABR4AS66_9LECA</name>
<keyword evidence="4" id="KW-1185">Reference proteome</keyword>
<feature type="compositionally biased region" description="Low complexity" evidence="2">
    <location>
        <begin position="31"/>
        <end position="47"/>
    </location>
</feature>
<comment type="caution">
    <text evidence="3">The sequence shown here is derived from an EMBL/GenBank/DDBJ whole genome shotgun (WGS) entry which is preliminary data.</text>
</comment>
<dbReference type="Proteomes" id="UP001590950">
    <property type="component" value="Unassembled WGS sequence"/>
</dbReference>
<feature type="region of interest" description="Disordered" evidence="2">
    <location>
        <begin position="350"/>
        <end position="371"/>
    </location>
</feature>
<evidence type="ECO:0000313" key="3">
    <source>
        <dbReference type="EMBL" id="KAL2048530.1"/>
    </source>
</evidence>
<feature type="region of interest" description="Disordered" evidence="2">
    <location>
        <begin position="1"/>
        <end position="47"/>
    </location>
</feature>
<dbReference type="EMBL" id="JBEFKJ010000001">
    <property type="protein sequence ID" value="KAL2048530.1"/>
    <property type="molecule type" value="Genomic_DNA"/>
</dbReference>
<dbReference type="Gene3D" id="1.10.287.1490">
    <property type="match status" value="1"/>
</dbReference>
<sequence>MTSQYERTLPGSKRRSESADQARPGQVPDPLSRQLHSSQSSDESSIFHSSYEGRLPMMVEQPPLPSTQTSASFGGVFTHSSPPYMTSPAGTTFPFPSPERSTVYTLPPLSLSMQKTTLLTSHADNPSHENWTEDPTLQNLQRENAELVSAYSQTQNRIADLDKMVQTSGLEIGKLLKERQGLKTKVDALEAEVDDLQARIEVAQQHTVAKDAQYSQILELSTRLQSQAEFDGQQRKIDKERWELEKHDMLQTITALRSELRTLRTTYGSIPQPEQGYVVREASEPKGTLSGVVTAASAPTSPMHLETEVVILRKANSAMKDTLSKVRQEHVQLYEYVERLGGLGRDIQRQLQAGTTGESTSSTLDEEGREV</sequence>
<evidence type="ECO:0000256" key="2">
    <source>
        <dbReference type="SAM" id="MobiDB-lite"/>
    </source>
</evidence>
<organism evidence="3 4">
    <name type="scientific">Stereocaulon virgatum</name>
    <dbReference type="NCBI Taxonomy" id="373712"/>
    <lineage>
        <taxon>Eukaryota</taxon>
        <taxon>Fungi</taxon>
        <taxon>Dikarya</taxon>
        <taxon>Ascomycota</taxon>
        <taxon>Pezizomycotina</taxon>
        <taxon>Lecanoromycetes</taxon>
        <taxon>OSLEUM clade</taxon>
        <taxon>Lecanoromycetidae</taxon>
        <taxon>Lecanorales</taxon>
        <taxon>Lecanorineae</taxon>
        <taxon>Stereocaulaceae</taxon>
        <taxon>Stereocaulon</taxon>
    </lineage>
</organism>
<gene>
    <name evidence="3" type="ORF">N7G274_000442</name>
</gene>
<feature type="compositionally biased region" description="Polar residues" evidence="2">
    <location>
        <begin position="350"/>
        <end position="363"/>
    </location>
</feature>
<accession>A0ABR4AS66</accession>
<protein>
    <submittedName>
        <fullName evidence="3">Uncharacterized protein</fullName>
    </submittedName>
</protein>